<protein>
    <submittedName>
        <fullName evidence="1">Uncharacterized protein</fullName>
    </submittedName>
</protein>
<evidence type="ECO:0000313" key="1">
    <source>
        <dbReference type="EMBL" id="MBX67362.1"/>
    </source>
</evidence>
<sequence length="23" mass="2578">MQSVIYVADIGILTWLSFSFSIS</sequence>
<accession>A0A2P2QK51</accession>
<reference evidence="1" key="1">
    <citation type="submission" date="2018-02" db="EMBL/GenBank/DDBJ databases">
        <title>Rhizophora mucronata_Transcriptome.</title>
        <authorList>
            <person name="Meera S.P."/>
            <person name="Sreeshan A."/>
            <person name="Augustine A."/>
        </authorList>
    </citation>
    <scope>NUCLEOTIDE SEQUENCE</scope>
    <source>
        <tissue evidence="1">Leaf</tissue>
    </source>
</reference>
<dbReference type="AlphaFoldDB" id="A0A2P2QK51"/>
<organism evidence="1">
    <name type="scientific">Rhizophora mucronata</name>
    <name type="common">Asiatic mangrove</name>
    <dbReference type="NCBI Taxonomy" id="61149"/>
    <lineage>
        <taxon>Eukaryota</taxon>
        <taxon>Viridiplantae</taxon>
        <taxon>Streptophyta</taxon>
        <taxon>Embryophyta</taxon>
        <taxon>Tracheophyta</taxon>
        <taxon>Spermatophyta</taxon>
        <taxon>Magnoliopsida</taxon>
        <taxon>eudicotyledons</taxon>
        <taxon>Gunneridae</taxon>
        <taxon>Pentapetalae</taxon>
        <taxon>rosids</taxon>
        <taxon>fabids</taxon>
        <taxon>Malpighiales</taxon>
        <taxon>Rhizophoraceae</taxon>
        <taxon>Rhizophora</taxon>
    </lineage>
</organism>
<dbReference type="EMBL" id="GGEC01086878">
    <property type="protein sequence ID" value="MBX67362.1"/>
    <property type="molecule type" value="Transcribed_RNA"/>
</dbReference>
<name>A0A2P2QK51_RHIMU</name>
<proteinExistence type="predicted"/>